<proteinExistence type="predicted"/>
<dbReference type="AlphaFoldDB" id="A0AAV7TZD6"/>
<gene>
    <name evidence="1" type="ORF">NDU88_006736</name>
</gene>
<name>A0AAV7TZD6_PLEWA</name>
<organism evidence="1 2">
    <name type="scientific">Pleurodeles waltl</name>
    <name type="common">Iberian ribbed newt</name>
    <dbReference type="NCBI Taxonomy" id="8319"/>
    <lineage>
        <taxon>Eukaryota</taxon>
        <taxon>Metazoa</taxon>
        <taxon>Chordata</taxon>
        <taxon>Craniata</taxon>
        <taxon>Vertebrata</taxon>
        <taxon>Euteleostomi</taxon>
        <taxon>Amphibia</taxon>
        <taxon>Batrachia</taxon>
        <taxon>Caudata</taxon>
        <taxon>Salamandroidea</taxon>
        <taxon>Salamandridae</taxon>
        <taxon>Pleurodelinae</taxon>
        <taxon>Pleurodeles</taxon>
    </lineage>
</organism>
<comment type="caution">
    <text evidence="1">The sequence shown here is derived from an EMBL/GenBank/DDBJ whole genome shotgun (WGS) entry which is preliminary data.</text>
</comment>
<keyword evidence="2" id="KW-1185">Reference proteome</keyword>
<reference evidence="1" key="1">
    <citation type="journal article" date="2022" name="bioRxiv">
        <title>Sequencing and chromosome-scale assembly of the giantPleurodeles waltlgenome.</title>
        <authorList>
            <person name="Brown T."/>
            <person name="Elewa A."/>
            <person name="Iarovenko S."/>
            <person name="Subramanian E."/>
            <person name="Araus A.J."/>
            <person name="Petzold A."/>
            <person name="Susuki M."/>
            <person name="Suzuki K.-i.T."/>
            <person name="Hayashi T."/>
            <person name="Toyoda A."/>
            <person name="Oliveira C."/>
            <person name="Osipova E."/>
            <person name="Leigh N.D."/>
            <person name="Simon A."/>
            <person name="Yun M.H."/>
        </authorList>
    </citation>
    <scope>NUCLEOTIDE SEQUENCE</scope>
    <source>
        <strain evidence="1">20211129_DDA</strain>
        <tissue evidence="1">Liver</tissue>
    </source>
</reference>
<accession>A0AAV7TZD6</accession>
<dbReference type="EMBL" id="JANPWB010000006">
    <property type="protein sequence ID" value="KAJ1181529.1"/>
    <property type="molecule type" value="Genomic_DNA"/>
</dbReference>
<protein>
    <submittedName>
        <fullName evidence="1">Uncharacterized protein</fullName>
    </submittedName>
</protein>
<evidence type="ECO:0000313" key="2">
    <source>
        <dbReference type="Proteomes" id="UP001066276"/>
    </source>
</evidence>
<evidence type="ECO:0000313" key="1">
    <source>
        <dbReference type="EMBL" id="KAJ1181529.1"/>
    </source>
</evidence>
<dbReference type="Proteomes" id="UP001066276">
    <property type="component" value="Chromosome 3_2"/>
</dbReference>
<sequence length="142" mass="16058">MVHPDQETLSEPGTTIHTDNKLDKILEAIADTRQDLRARVNAVATELSLLRGDQRKLMDRIIQKECVIRELQPSVTHLACQVRSLSSKFQELEDRAEDSEGLSHRYNLCIVGFPEGSTGADRVASTHGWLRRYTQANYPQIS</sequence>